<evidence type="ECO:0000313" key="3">
    <source>
        <dbReference type="Proteomes" id="UP000763557"/>
    </source>
</evidence>
<gene>
    <name evidence="2" type="ORF">GC106_51240</name>
</gene>
<reference evidence="2 3" key="1">
    <citation type="submission" date="2020-01" db="EMBL/GenBank/DDBJ databases">
        <title>Kibdelosporangium persica a novel Actinomycetes from a hot desert in Iran.</title>
        <authorList>
            <person name="Safaei N."/>
            <person name="Zaburannyi N."/>
            <person name="Mueller R."/>
            <person name="Wink J."/>
        </authorList>
    </citation>
    <scope>NUCLEOTIDE SEQUENCE [LARGE SCALE GENOMIC DNA]</scope>
    <source>
        <strain evidence="2 3">4NS15</strain>
    </source>
</reference>
<proteinExistence type="predicted"/>
<organism evidence="2 3">
    <name type="scientific">Kibdelosporangium persicum</name>
    <dbReference type="NCBI Taxonomy" id="2698649"/>
    <lineage>
        <taxon>Bacteria</taxon>
        <taxon>Bacillati</taxon>
        <taxon>Actinomycetota</taxon>
        <taxon>Actinomycetes</taxon>
        <taxon>Pseudonocardiales</taxon>
        <taxon>Pseudonocardiaceae</taxon>
        <taxon>Kibdelosporangium</taxon>
    </lineage>
</organism>
<dbReference type="Proteomes" id="UP000763557">
    <property type="component" value="Unassembled WGS sequence"/>
</dbReference>
<feature type="signal peptide" evidence="1">
    <location>
        <begin position="1"/>
        <end position="31"/>
    </location>
</feature>
<accession>A0ABX2F944</accession>
<comment type="caution">
    <text evidence="2">The sequence shown here is derived from an EMBL/GenBank/DDBJ whole genome shotgun (WGS) entry which is preliminary data.</text>
</comment>
<dbReference type="RefSeq" id="WP_173136347.1">
    <property type="nucleotide sequence ID" value="NZ_CBCSGW010000009.1"/>
</dbReference>
<keyword evidence="1" id="KW-0732">Signal</keyword>
<keyword evidence="3" id="KW-1185">Reference proteome</keyword>
<protein>
    <recommendedName>
        <fullName evidence="4">Ig-like domain-containing protein</fullName>
    </recommendedName>
</protein>
<dbReference type="EMBL" id="JAAATY010000017">
    <property type="protein sequence ID" value="NRN67883.1"/>
    <property type="molecule type" value="Genomic_DNA"/>
</dbReference>
<name>A0ABX2F944_9PSEU</name>
<evidence type="ECO:0000256" key="1">
    <source>
        <dbReference type="SAM" id="SignalP"/>
    </source>
</evidence>
<evidence type="ECO:0008006" key="4">
    <source>
        <dbReference type="Google" id="ProtNLM"/>
    </source>
</evidence>
<sequence length="176" mass="17881">MNGIKTTFAMAGVCLAVAAGALLGATPAARAAVDQTCLVNEVATFSQPVTDTPQTVTVTVNGQLFNCTNGSASAGSYTETATLPNYTCTALFYQGSGTRIFTWTNSAVAPSTLSYNRTSSRVGGNIEIVLLGSIVSGTFTPEPAKVQLLAVQPNPIACATTGVSQLTLVGALVIGI</sequence>
<feature type="chain" id="PRO_5046915459" description="Ig-like domain-containing protein" evidence="1">
    <location>
        <begin position="32"/>
        <end position="176"/>
    </location>
</feature>
<evidence type="ECO:0000313" key="2">
    <source>
        <dbReference type="EMBL" id="NRN67883.1"/>
    </source>
</evidence>